<reference evidence="1 2" key="1">
    <citation type="submission" date="2019-01" db="EMBL/GenBank/DDBJ databases">
        <title>Sequencing of cultivated peanut Arachis hypogaea provides insights into genome evolution and oil improvement.</title>
        <authorList>
            <person name="Chen X."/>
        </authorList>
    </citation>
    <scope>NUCLEOTIDE SEQUENCE [LARGE SCALE GENOMIC DNA]</scope>
    <source>
        <strain evidence="2">cv. Fuhuasheng</strain>
        <tissue evidence="1">Leaves</tissue>
    </source>
</reference>
<evidence type="ECO:0000313" key="2">
    <source>
        <dbReference type="Proteomes" id="UP000289738"/>
    </source>
</evidence>
<name>A0A445C548_ARAHY</name>
<organism evidence="1 2">
    <name type="scientific">Arachis hypogaea</name>
    <name type="common">Peanut</name>
    <dbReference type="NCBI Taxonomy" id="3818"/>
    <lineage>
        <taxon>Eukaryota</taxon>
        <taxon>Viridiplantae</taxon>
        <taxon>Streptophyta</taxon>
        <taxon>Embryophyta</taxon>
        <taxon>Tracheophyta</taxon>
        <taxon>Spermatophyta</taxon>
        <taxon>Magnoliopsida</taxon>
        <taxon>eudicotyledons</taxon>
        <taxon>Gunneridae</taxon>
        <taxon>Pentapetalae</taxon>
        <taxon>rosids</taxon>
        <taxon>fabids</taxon>
        <taxon>Fabales</taxon>
        <taxon>Fabaceae</taxon>
        <taxon>Papilionoideae</taxon>
        <taxon>50 kb inversion clade</taxon>
        <taxon>dalbergioids sensu lato</taxon>
        <taxon>Dalbergieae</taxon>
        <taxon>Pterocarpus clade</taxon>
        <taxon>Arachis</taxon>
    </lineage>
</organism>
<dbReference type="Proteomes" id="UP000289738">
    <property type="component" value="Chromosome A07"/>
</dbReference>
<sequence length="39" mass="4572">MGGGDKRTAQADQEVARNIRHRRRCRQGLRPCCFDPLRF</sequence>
<comment type="caution">
    <text evidence="1">The sequence shown here is derived from an EMBL/GenBank/DDBJ whole genome shotgun (WGS) entry which is preliminary data.</text>
</comment>
<protein>
    <submittedName>
        <fullName evidence="1">Uncharacterized protein</fullName>
    </submittedName>
</protein>
<dbReference type="EMBL" id="SDMP01000007">
    <property type="protein sequence ID" value="RYR46087.1"/>
    <property type="molecule type" value="Genomic_DNA"/>
</dbReference>
<dbReference type="AlphaFoldDB" id="A0A445C548"/>
<proteinExistence type="predicted"/>
<evidence type="ECO:0000313" key="1">
    <source>
        <dbReference type="EMBL" id="RYR46087.1"/>
    </source>
</evidence>
<gene>
    <name evidence="1" type="ORF">Ahy_A07g031833</name>
</gene>
<accession>A0A445C548</accession>
<keyword evidence="2" id="KW-1185">Reference proteome</keyword>